<feature type="transmembrane region" description="Helical" evidence="8">
    <location>
        <begin position="133"/>
        <end position="155"/>
    </location>
</feature>
<comment type="subcellular location">
    <subcellularLocation>
        <location evidence="1">Cell membrane</location>
        <topology evidence="1">Multi-pass membrane protein</topology>
    </subcellularLocation>
</comment>
<dbReference type="GO" id="GO:0005886">
    <property type="term" value="C:plasma membrane"/>
    <property type="evidence" value="ECO:0007669"/>
    <property type="project" value="UniProtKB-SubCell"/>
</dbReference>
<dbReference type="AlphaFoldDB" id="A0AA92K385"/>
<evidence type="ECO:0000313" key="9">
    <source>
        <dbReference type="EMBL" id="QOK97510.1"/>
    </source>
</evidence>
<dbReference type="PANTHER" id="PTHR34979:SF1">
    <property type="entry name" value="INNER MEMBRANE PROTEIN YGAZ"/>
    <property type="match status" value="1"/>
</dbReference>
<gene>
    <name evidence="9" type="ORF">HF909_14465</name>
</gene>
<name>A0AA92K385_RALSL</name>
<evidence type="ECO:0000313" key="10">
    <source>
        <dbReference type="Proteomes" id="UP000593970"/>
    </source>
</evidence>
<accession>A0AA92K385</accession>
<evidence type="ECO:0000256" key="3">
    <source>
        <dbReference type="ARBA" id="ARBA00022448"/>
    </source>
</evidence>
<evidence type="ECO:0000256" key="8">
    <source>
        <dbReference type="SAM" id="Phobius"/>
    </source>
</evidence>
<dbReference type="PANTHER" id="PTHR34979">
    <property type="entry name" value="INNER MEMBRANE PROTEIN YGAZ"/>
    <property type="match status" value="1"/>
</dbReference>
<keyword evidence="7 8" id="KW-0472">Membrane</keyword>
<keyword evidence="5 8" id="KW-0812">Transmembrane</keyword>
<dbReference type="GO" id="GO:1903785">
    <property type="term" value="P:L-valine transmembrane transport"/>
    <property type="evidence" value="ECO:0007669"/>
    <property type="project" value="TreeGrafter"/>
</dbReference>
<dbReference type="InterPro" id="IPR011606">
    <property type="entry name" value="Brnchd-chn_aa_trnsp_permease"/>
</dbReference>
<comment type="similarity">
    <text evidence="2">Belongs to the AzlC family.</text>
</comment>
<organism evidence="9 10">
    <name type="scientific">Ralstonia solanacearum</name>
    <name type="common">Pseudomonas solanacearum</name>
    <dbReference type="NCBI Taxonomy" id="305"/>
    <lineage>
        <taxon>Bacteria</taxon>
        <taxon>Pseudomonadati</taxon>
        <taxon>Pseudomonadota</taxon>
        <taxon>Betaproteobacteria</taxon>
        <taxon>Burkholderiales</taxon>
        <taxon>Burkholderiaceae</taxon>
        <taxon>Ralstonia</taxon>
        <taxon>Ralstonia solanacearum species complex</taxon>
    </lineage>
</organism>
<sequence>MQTIHWKEWRLAFKRALPLLIPAFLTGIVFGALVVESGLTVVDGLVMSGFIYSGAAQFVGLQLITSHAGMTVALATTFLLSLRFFLYAVSLVDEVKKVPVTYRAILAFGLIDAVFVLAKDRFAEGGTEPQKHAFFMACVVLFYVNWVLGTGIGLFVGDHLTQYSAQYGLDFFTYGTFAAMLAPYLKVRRNLLVALLAFAIYLLTWSAPYHLGILVSCLAATLLLQMASNMSQRRAKTLEPQE</sequence>
<proteinExistence type="inferred from homology"/>
<dbReference type="EMBL" id="CP051169">
    <property type="protein sequence ID" value="QOK97510.1"/>
    <property type="molecule type" value="Genomic_DNA"/>
</dbReference>
<keyword evidence="6 8" id="KW-1133">Transmembrane helix</keyword>
<reference evidence="10" key="1">
    <citation type="submission" date="2020-04" db="EMBL/GenBank/DDBJ databases">
        <title>Ralstonia solanacearum UW576, UW763, UW773, and UW774.</title>
        <authorList>
            <person name="Steidl O."/>
            <person name="Truchon A."/>
            <person name="Allen C."/>
        </authorList>
    </citation>
    <scope>NUCLEOTIDE SEQUENCE [LARGE SCALE GENOMIC DNA]</scope>
    <source>
        <strain evidence="10">UW774</strain>
    </source>
</reference>
<keyword evidence="3" id="KW-0813">Transport</keyword>
<evidence type="ECO:0000256" key="2">
    <source>
        <dbReference type="ARBA" id="ARBA00010735"/>
    </source>
</evidence>
<evidence type="ECO:0000256" key="4">
    <source>
        <dbReference type="ARBA" id="ARBA00022475"/>
    </source>
</evidence>
<evidence type="ECO:0000256" key="7">
    <source>
        <dbReference type="ARBA" id="ARBA00023136"/>
    </source>
</evidence>
<feature type="transmembrane region" description="Helical" evidence="8">
    <location>
        <begin position="100"/>
        <end position="118"/>
    </location>
</feature>
<evidence type="ECO:0000256" key="6">
    <source>
        <dbReference type="ARBA" id="ARBA00022989"/>
    </source>
</evidence>
<protein>
    <recommendedName>
        <fullName evidence="11">Branched-chain amino acid ABC transporter permease</fullName>
    </recommendedName>
</protein>
<dbReference type="Proteomes" id="UP000593970">
    <property type="component" value="Chromosome"/>
</dbReference>
<feature type="transmembrane region" description="Helical" evidence="8">
    <location>
        <begin position="191"/>
        <end position="224"/>
    </location>
</feature>
<feature type="transmembrane region" description="Helical" evidence="8">
    <location>
        <begin position="70"/>
        <end position="88"/>
    </location>
</feature>
<keyword evidence="4" id="KW-1003">Cell membrane</keyword>
<feature type="transmembrane region" description="Helical" evidence="8">
    <location>
        <begin position="16"/>
        <end position="35"/>
    </location>
</feature>
<evidence type="ECO:0000256" key="1">
    <source>
        <dbReference type="ARBA" id="ARBA00004651"/>
    </source>
</evidence>
<evidence type="ECO:0008006" key="11">
    <source>
        <dbReference type="Google" id="ProtNLM"/>
    </source>
</evidence>
<dbReference type="Pfam" id="PF03591">
    <property type="entry name" value="AzlC"/>
    <property type="match status" value="1"/>
</dbReference>
<feature type="transmembrane region" description="Helical" evidence="8">
    <location>
        <begin position="167"/>
        <end position="185"/>
    </location>
</feature>
<evidence type="ECO:0000256" key="5">
    <source>
        <dbReference type="ARBA" id="ARBA00022692"/>
    </source>
</evidence>